<proteinExistence type="predicted"/>
<feature type="domain" description="VWFA" evidence="2">
    <location>
        <begin position="88"/>
        <end position="278"/>
    </location>
</feature>
<reference evidence="3" key="1">
    <citation type="submission" date="2020-05" db="EMBL/GenBank/DDBJ databases">
        <title>Identification of trans-AT polyketide cluster in two marine bacteria, producers of a novel glutaramide-containing polyketide sesbanimide D and analogs.</title>
        <authorList>
            <person name="Kacar D."/>
            <person name="Rodriguez P."/>
            <person name="Canedo L."/>
            <person name="Gonzalez E."/>
            <person name="Galan B."/>
            <person name="De La Calle F."/>
            <person name="Garcia J.L."/>
        </authorList>
    </citation>
    <scope>NUCLEOTIDE SEQUENCE</scope>
    <source>
        <strain evidence="3">PHM038</strain>
    </source>
</reference>
<comment type="caution">
    <text evidence="3">The sequence shown here is derived from an EMBL/GenBank/DDBJ whole genome shotgun (WGS) entry which is preliminary data.</text>
</comment>
<dbReference type="EMBL" id="JABFCZ010000016">
    <property type="protein sequence ID" value="MBD1547592.1"/>
    <property type="molecule type" value="Genomic_DNA"/>
</dbReference>
<dbReference type="Gene3D" id="3.40.50.410">
    <property type="entry name" value="von Willebrand factor, type A domain"/>
    <property type="match status" value="1"/>
</dbReference>
<evidence type="ECO:0000313" key="4">
    <source>
        <dbReference type="Proteomes" id="UP000598467"/>
    </source>
</evidence>
<organism evidence="3 4">
    <name type="scientific">Roseibium aggregatum</name>
    <dbReference type="NCBI Taxonomy" id="187304"/>
    <lineage>
        <taxon>Bacteria</taxon>
        <taxon>Pseudomonadati</taxon>
        <taxon>Pseudomonadota</taxon>
        <taxon>Alphaproteobacteria</taxon>
        <taxon>Hyphomicrobiales</taxon>
        <taxon>Stappiaceae</taxon>
        <taxon>Roseibium</taxon>
    </lineage>
</organism>
<feature type="transmembrane region" description="Helical" evidence="1">
    <location>
        <begin position="294"/>
        <end position="311"/>
    </location>
</feature>
<sequence length="315" mass="33488">MQLALAFPWILLLLPLPLLVSRFAATSKSVRAALTVPAGAFAAAEAATHRGDRVGQALSLCAWSALVLALAGPRVSETTDIVPFSGREIILALDLSGSMVKEDFVLDGKPLSRLDAVKRVASGFVAARKGDRIALVVFGERPYVAQPPTFDVGSVARSIETAQIGISGRATAIADGLGLSVKRLEESNAATKVIVLLSDGVDTSGKVPATDVARLAARHGIRVHTIALGPDDLEHRPQSRDAVDAATLRAIAEIGKGTSFRVRTMTDLEAMAATLDRLEPSPMQRPPLRYWRPLWIWPAGVAFGLLISLALRRQG</sequence>
<gene>
    <name evidence="3" type="ORF">HK439_15095</name>
</gene>
<keyword evidence="1" id="KW-1133">Transmembrane helix</keyword>
<dbReference type="PANTHER" id="PTHR22550">
    <property type="entry name" value="SPORE GERMINATION PROTEIN"/>
    <property type="match status" value="1"/>
</dbReference>
<protein>
    <submittedName>
        <fullName evidence="3">VWA domain-containing protein</fullName>
    </submittedName>
</protein>
<dbReference type="SUPFAM" id="SSF53300">
    <property type="entry name" value="vWA-like"/>
    <property type="match status" value="1"/>
</dbReference>
<evidence type="ECO:0000256" key="1">
    <source>
        <dbReference type="SAM" id="Phobius"/>
    </source>
</evidence>
<dbReference type="PANTHER" id="PTHR22550:SF18">
    <property type="entry name" value="VWFA DOMAIN-CONTAINING PROTEIN"/>
    <property type="match status" value="1"/>
</dbReference>
<accession>A0A926P5B7</accession>
<dbReference type="Proteomes" id="UP000598467">
    <property type="component" value="Unassembled WGS sequence"/>
</dbReference>
<dbReference type="SMART" id="SM00327">
    <property type="entry name" value="VWA"/>
    <property type="match status" value="1"/>
</dbReference>
<dbReference type="InterPro" id="IPR002035">
    <property type="entry name" value="VWF_A"/>
</dbReference>
<evidence type="ECO:0000259" key="2">
    <source>
        <dbReference type="PROSITE" id="PS50234"/>
    </source>
</evidence>
<dbReference type="AlphaFoldDB" id="A0A926P5B7"/>
<keyword evidence="1" id="KW-0812">Transmembrane</keyword>
<evidence type="ECO:0000313" key="3">
    <source>
        <dbReference type="EMBL" id="MBD1547592.1"/>
    </source>
</evidence>
<name>A0A926P5B7_9HYPH</name>
<keyword evidence="1" id="KW-0472">Membrane</keyword>
<dbReference type="InterPro" id="IPR050768">
    <property type="entry name" value="UPF0353/GerABKA_families"/>
</dbReference>
<dbReference type="Pfam" id="PF00092">
    <property type="entry name" value="VWA"/>
    <property type="match status" value="1"/>
</dbReference>
<dbReference type="InterPro" id="IPR036465">
    <property type="entry name" value="vWFA_dom_sf"/>
</dbReference>
<dbReference type="PROSITE" id="PS50234">
    <property type="entry name" value="VWFA"/>
    <property type="match status" value="1"/>
</dbReference>
<dbReference type="RefSeq" id="WP_190292350.1">
    <property type="nucleotide sequence ID" value="NZ_JABFCZ010000016.1"/>
</dbReference>